<proteinExistence type="predicted"/>
<accession>A0ABW3C2S6</accession>
<sequence>MSEMQRFREKVEAPFIRNEFGLWCPNCGERIADWEWVGDCDCCGYPRADCENFEDDDYERD</sequence>
<name>A0ABW3C2S6_SPHXN</name>
<dbReference type="Proteomes" id="UP001597124">
    <property type="component" value="Unassembled WGS sequence"/>
</dbReference>
<evidence type="ECO:0000313" key="1">
    <source>
        <dbReference type="EMBL" id="MFD0848190.1"/>
    </source>
</evidence>
<dbReference type="EMBL" id="JBHTIK010000004">
    <property type="protein sequence ID" value="MFD0848190.1"/>
    <property type="molecule type" value="Genomic_DNA"/>
</dbReference>
<dbReference type="RefSeq" id="WP_381488527.1">
    <property type="nucleotide sequence ID" value="NZ_JBHTIK010000004.1"/>
</dbReference>
<evidence type="ECO:0008006" key="3">
    <source>
        <dbReference type="Google" id="ProtNLM"/>
    </source>
</evidence>
<gene>
    <name evidence="1" type="ORF">ACFQ00_07640</name>
</gene>
<keyword evidence="2" id="KW-1185">Reference proteome</keyword>
<evidence type="ECO:0000313" key="2">
    <source>
        <dbReference type="Proteomes" id="UP001597124"/>
    </source>
</evidence>
<protein>
    <recommendedName>
        <fullName evidence="3">Cysteine-rich CPCC domain-containing protein</fullName>
    </recommendedName>
</protein>
<comment type="caution">
    <text evidence="1">The sequence shown here is derived from an EMBL/GenBank/DDBJ whole genome shotgun (WGS) entry which is preliminary data.</text>
</comment>
<reference evidence="2" key="1">
    <citation type="journal article" date="2019" name="Int. J. Syst. Evol. Microbiol.">
        <title>The Global Catalogue of Microorganisms (GCM) 10K type strain sequencing project: providing services to taxonomists for standard genome sequencing and annotation.</title>
        <authorList>
            <consortium name="The Broad Institute Genomics Platform"/>
            <consortium name="The Broad Institute Genome Sequencing Center for Infectious Disease"/>
            <person name="Wu L."/>
            <person name="Ma J."/>
        </authorList>
    </citation>
    <scope>NUCLEOTIDE SEQUENCE [LARGE SCALE GENOMIC DNA]</scope>
    <source>
        <strain evidence="2">CCUG 52537</strain>
    </source>
</reference>
<organism evidence="1 2">
    <name type="scientific">Sphingosinicella xenopeptidilytica</name>
    <dbReference type="NCBI Taxonomy" id="364098"/>
    <lineage>
        <taxon>Bacteria</taxon>
        <taxon>Pseudomonadati</taxon>
        <taxon>Pseudomonadota</taxon>
        <taxon>Alphaproteobacteria</taxon>
        <taxon>Sphingomonadales</taxon>
        <taxon>Sphingosinicellaceae</taxon>
        <taxon>Sphingosinicella</taxon>
    </lineage>
</organism>